<dbReference type="PANTHER" id="PTHR33835">
    <property type="entry name" value="YALI0C07656P"/>
    <property type="match status" value="1"/>
</dbReference>
<dbReference type="InterPro" id="IPR025638">
    <property type="entry name" value="DUF4336"/>
</dbReference>
<sequence length="275" mass="30908">MPVEFGYGYDGQVMTADSQERAAHATEWSDGVLPYAPLSTLKPLADDVWWVDGPVARMRVGPLSLPFPTRMAIVRLNSGGLWLWSPTAPTPELFAEVDALGPVAHLVSPNRFHYASIPAWKARYPQATAWASPGVRERARSQNIDVTFDADLEDTAPPAWSRDLGQHIFRGSRFVEEVAFFHGASSTLILADMVMALEPERLQPRWRWLLSLGGTMWPGQTPREVQVTSWGRTEQARASYEQLRAWQPRRVLLGHGRCYLDDGAAQLERAFAWLR</sequence>
<dbReference type="EMBL" id="CP012109">
    <property type="protein sequence ID" value="AKQ66028.1"/>
    <property type="molecule type" value="Genomic_DNA"/>
</dbReference>
<dbReference type="Pfam" id="PF14234">
    <property type="entry name" value="DUF4336"/>
    <property type="match status" value="1"/>
</dbReference>
<dbReference type="KEGG" id="mym:A176_002940"/>
<dbReference type="SUPFAM" id="SSF56281">
    <property type="entry name" value="Metallo-hydrolase/oxidoreductase"/>
    <property type="match status" value="1"/>
</dbReference>
<dbReference type="AlphaFoldDB" id="A0A0H4WWQ4"/>
<dbReference type="Proteomes" id="UP000009026">
    <property type="component" value="Chromosome"/>
</dbReference>
<reference evidence="1 2" key="1">
    <citation type="journal article" date="2016" name="PLoS ONE">
        <title>Complete Genome Sequence and Comparative Genomics of a Novel Myxobacterium Myxococcus hansupus.</title>
        <authorList>
            <person name="Sharma G."/>
            <person name="Narwani T."/>
            <person name="Subramanian S."/>
        </authorList>
    </citation>
    <scope>NUCLEOTIDE SEQUENCE [LARGE SCALE GENOMIC DNA]</scope>
    <source>
        <strain evidence="2">mixupus</strain>
    </source>
</reference>
<name>A0A0H4WWQ4_9BACT</name>
<gene>
    <name evidence="1" type="ORF">A176_002940</name>
</gene>
<dbReference type="eggNOG" id="COG4221">
    <property type="taxonomic scope" value="Bacteria"/>
</dbReference>
<accession>A0A0H4WWQ4</accession>
<dbReference type="PANTHER" id="PTHR33835:SF1">
    <property type="entry name" value="METALLO-BETA-LACTAMASE DOMAIN-CONTAINING PROTEIN"/>
    <property type="match status" value="1"/>
</dbReference>
<protein>
    <submittedName>
        <fullName evidence="1">Methanol oxidation protein</fullName>
    </submittedName>
</protein>
<evidence type="ECO:0000313" key="2">
    <source>
        <dbReference type="Proteomes" id="UP000009026"/>
    </source>
</evidence>
<dbReference type="InterPro" id="IPR036866">
    <property type="entry name" value="RibonucZ/Hydroxyglut_hydro"/>
</dbReference>
<organism evidence="1 2">
    <name type="scientific">Pseudomyxococcus hansupus</name>
    <dbReference type="NCBI Taxonomy" id="1297742"/>
    <lineage>
        <taxon>Bacteria</taxon>
        <taxon>Pseudomonadati</taxon>
        <taxon>Myxococcota</taxon>
        <taxon>Myxococcia</taxon>
        <taxon>Myxococcales</taxon>
        <taxon>Cystobacterineae</taxon>
        <taxon>Myxococcaceae</taxon>
        <taxon>Pseudomyxococcus</taxon>
    </lineage>
</organism>
<dbReference type="PATRIC" id="fig|1297742.4.peg.2967"/>
<evidence type="ECO:0000313" key="1">
    <source>
        <dbReference type="EMBL" id="AKQ66028.1"/>
    </source>
</evidence>
<keyword evidence="2" id="KW-1185">Reference proteome</keyword>
<dbReference type="STRING" id="1297742.A176_002940"/>
<dbReference type="RefSeq" id="WP_002640785.1">
    <property type="nucleotide sequence ID" value="NZ_CP012109.1"/>
</dbReference>
<proteinExistence type="predicted"/>